<comment type="subunit">
    <text evidence="2 12">Homodimer.</text>
</comment>
<dbReference type="InterPro" id="IPR020630">
    <property type="entry name" value="THF_DH/CycHdrlase_cat_dom"/>
</dbReference>
<feature type="domain" description="Tetrahydrofolate dehydrogenase/cyclohydrolase NAD(P)-binding" evidence="14">
    <location>
        <begin position="140"/>
        <end position="288"/>
    </location>
</feature>
<keyword evidence="10 12" id="KW-0486">Methionine biosynthesis</keyword>
<comment type="caution">
    <text evidence="12">Lacks conserved residue(s) required for the propagation of feature annotation.</text>
</comment>
<feature type="domain" description="Tetrahydrofolate dehydrogenase/cyclohydrolase catalytic" evidence="13">
    <location>
        <begin position="6"/>
        <end position="121"/>
    </location>
</feature>
<dbReference type="EC" id="3.5.4.9" evidence="12"/>
<evidence type="ECO:0000256" key="1">
    <source>
        <dbReference type="ARBA" id="ARBA00004777"/>
    </source>
</evidence>
<sequence>MAAQRLDGKALAATMRSEIAARVAERARAGKRAPGLAAVLVGEDPASQQYVKNKHKACQDAGLATTVHRLSASTTQAELLELVGRLNADPAVHGILVQLPLPKQIDDGAIIRAVSPNKDVDCFHPENVGLLMTGYPRFYPCTPHGVLQLLTRNGIALAGKEIVVLGRSNIVGKPVAVMLMQKATATNPAAGDATVTVAHTRTKNLADVCRRADVLIAAAGVPGVITPDMVKPGAAVVDVGTNNVDGRWLGDVHKDVESVAGWLSPVPGGVGPMTITMLLYNTLDAAKQIDG</sequence>
<evidence type="ECO:0000256" key="8">
    <source>
        <dbReference type="ARBA" id="ARBA00023002"/>
    </source>
</evidence>
<dbReference type="EMBL" id="LR593886">
    <property type="protein sequence ID" value="VTR96098.1"/>
    <property type="molecule type" value="Genomic_DNA"/>
</dbReference>
<dbReference type="GO" id="GO:0009086">
    <property type="term" value="P:methionine biosynthetic process"/>
    <property type="evidence" value="ECO:0007669"/>
    <property type="project" value="UniProtKB-KW"/>
</dbReference>
<dbReference type="CDD" id="cd01080">
    <property type="entry name" value="NAD_bind_m-THF_DH_Cyclohyd"/>
    <property type="match status" value="1"/>
</dbReference>
<dbReference type="InterPro" id="IPR020867">
    <property type="entry name" value="THF_DH/CycHdrlase_CS"/>
</dbReference>
<comment type="similarity">
    <text evidence="12">Belongs to the tetrahydrofolate dehydrogenase/cyclohydrolase family.</text>
</comment>
<feature type="binding site" evidence="12">
    <location>
        <position position="241"/>
    </location>
    <ligand>
        <name>NADP(+)</name>
        <dbReference type="ChEBI" id="CHEBI:58349"/>
    </ligand>
</feature>
<evidence type="ECO:0000256" key="12">
    <source>
        <dbReference type="HAMAP-Rule" id="MF_01576"/>
    </source>
</evidence>
<dbReference type="RefSeq" id="WP_162670434.1">
    <property type="nucleotide sequence ID" value="NZ_LR593886.1"/>
</dbReference>
<comment type="pathway">
    <text evidence="1 12">One-carbon metabolism; tetrahydrofolate interconversion.</text>
</comment>
<dbReference type="Proteomes" id="UP000464178">
    <property type="component" value="Chromosome"/>
</dbReference>
<dbReference type="FunFam" id="3.40.50.720:FF:000189">
    <property type="entry name" value="Bifunctional protein FolD"/>
    <property type="match status" value="1"/>
</dbReference>
<evidence type="ECO:0000256" key="7">
    <source>
        <dbReference type="ARBA" id="ARBA00022857"/>
    </source>
</evidence>
<keyword evidence="9 12" id="KW-0368">Histidine biosynthesis</keyword>
<dbReference type="GO" id="GO:0004488">
    <property type="term" value="F:methylenetetrahydrofolate dehydrogenase (NADP+) activity"/>
    <property type="evidence" value="ECO:0007669"/>
    <property type="project" value="UniProtKB-UniRule"/>
</dbReference>
<dbReference type="InterPro" id="IPR036291">
    <property type="entry name" value="NAD(P)-bd_dom_sf"/>
</dbReference>
<evidence type="ECO:0000313" key="16">
    <source>
        <dbReference type="Proteomes" id="UP000464178"/>
    </source>
</evidence>
<dbReference type="PROSITE" id="PS00767">
    <property type="entry name" value="THF_DHG_CYH_2"/>
    <property type="match status" value="1"/>
</dbReference>
<dbReference type="PANTHER" id="PTHR48099:SF5">
    <property type="entry name" value="C-1-TETRAHYDROFOLATE SYNTHASE, CYTOPLASMIC"/>
    <property type="match status" value="1"/>
</dbReference>
<evidence type="ECO:0000256" key="4">
    <source>
        <dbReference type="ARBA" id="ARBA00022605"/>
    </source>
</evidence>
<comment type="function">
    <text evidence="12">Catalyzes the oxidation of 5,10-methylenetetrahydrofolate to 5,10-methenyltetrahydrofolate and then the hydrolysis of 5,10-methenyltetrahydrofolate to 10-formyltetrahydrofolate.</text>
</comment>
<evidence type="ECO:0000313" key="15">
    <source>
        <dbReference type="EMBL" id="VTR96098.1"/>
    </source>
</evidence>
<dbReference type="GO" id="GO:0000105">
    <property type="term" value="P:L-histidine biosynthetic process"/>
    <property type="evidence" value="ECO:0007669"/>
    <property type="project" value="UniProtKB-KW"/>
</dbReference>
<dbReference type="GO" id="GO:0006164">
    <property type="term" value="P:purine nucleotide biosynthetic process"/>
    <property type="evidence" value="ECO:0007669"/>
    <property type="project" value="UniProtKB-KW"/>
</dbReference>
<dbReference type="AlphaFoldDB" id="A0A6P2D465"/>
<dbReference type="EC" id="1.5.1.5" evidence="12"/>
<dbReference type="Gene3D" id="3.40.50.720">
    <property type="entry name" value="NAD(P)-binding Rossmann-like Domain"/>
    <property type="match status" value="1"/>
</dbReference>
<keyword evidence="4 12" id="KW-0028">Amino-acid biosynthesis</keyword>
<feature type="binding site" evidence="12">
    <location>
        <begin position="166"/>
        <end position="168"/>
    </location>
    <ligand>
        <name>NADP(+)</name>
        <dbReference type="ChEBI" id="CHEBI:58349"/>
    </ligand>
</feature>
<dbReference type="InterPro" id="IPR020631">
    <property type="entry name" value="THF_DH/CycHdrlase_NAD-bd_dom"/>
</dbReference>
<evidence type="ECO:0000259" key="14">
    <source>
        <dbReference type="Pfam" id="PF02882"/>
    </source>
</evidence>
<organism evidence="15 16">
    <name type="scientific">Gemmata massiliana</name>
    <dbReference type="NCBI Taxonomy" id="1210884"/>
    <lineage>
        <taxon>Bacteria</taxon>
        <taxon>Pseudomonadati</taxon>
        <taxon>Planctomycetota</taxon>
        <taxon>Planctomycetia</taxon>
        <taxon>Gemmatales</taxon>
        <taxon>Gemmataceae</taxon>
        <taxon>Gemmata</taxon>
    </lineage>
</organism>
<evidence type="ECO:0000256" key="2">
    <source>
        <dbReference type="ARBA" id="ARBA00011738"/>
    </source>
</evidence>
<dbReference type="GO" id="GO:0005829">
    <property type="term" value="C:cytosol"/>
    <property type="evidence" value="ECO:0007669"/>
    <property type="project" value="TreeGrafter"/>
</dbReference>
<keyword evidence="5 12" id="KW-0658">Purine biosynthesis</keyword>
<dbReference type="GO" id="GO:0035999">
    <property type="term" value="P:tetrahydrofolate interconversion"/>
    <property type="evidence" value="ECO:0007669"/>
    <property type="project" value="UniProtKB-UniRule"/>
</dbReference>
<dbReference type="Pfam" id="PF00763">
    <property type="entry name" value="THF_DHG_CYH"/>
    <property type="match status" value="1"/>
</dbReference>
<evidence type="ECO:0000256" key="5">
    <source>
        <dbReference type="ARBA" id="ARBA00022755"/>
    </source>
</evidence>
<keyword evidence="16" id="KW-1185">Reference proteome</keyword>
<accession>A0A6P2D465</accession>
<dbReference type="Pfam" id="PF02882">
    <property type="entry name" value="THF_DHG_CYH_C"/>
    <property type="match status" value="1"/>
</dbReference>
<dbReference type="KEGG" id="gms:SOIL9_16160"/>
<dbReference type="InterPro" id="IPR046346">
    <property type="entry name" value="Aminoacid_DH-like_N_sf"/>
</dbReference>
<evidence type="ECO:0000256" key="3">
    <source>
        <dbReference type="ARBA" id="ARBA00022563"/>
    </source>
</evidence>
<dbReference type="FunFam" id="3.40.50.10860:FF:000005">
    <property type="entry name" value="C-1-tetrahydrofolate synthase, cytoplasmic, putative"/>
    <property type="match status" value="1"/>
</dbReference>
<dbReference type="UniPathway" id="UPA00193"/>
<keyword evidence="11 12" id="KW-0511">Multifunctional enzyme</keyword>
<comment type="catalytic activity">
    <reaction evidence="12">
        <text>(6R)-5,10-methylene-5,6,7,8-tetrahydrofolate + NADP(+) = (6R)-5,10-methenyltetrahydrofolate + NADPH</text>
        <dbReference type="Rhea" id="RHEA:22812"/>
        <dbReference type="ChEBI" id="CHEBI:15636"/>
        <dbReference type="ChEBI" id="CHEBI:57455"/>
        <dbReference type="ChEBI" id="CHEBI:57783"/>
        <dbReference type="ChEBI" id="CHEBI:58349"/>
        <dbReference type="EC" id="1.5.1.5"/>
    </reaction>
</comment>
<evidence type="ECO:0000256" key="11">
    <source>
        <dbReference type="ARBA" id="ARBA00023268"/>
    </source>
</evidence>
<dbReference type="PANTHER" id="PTHR48099">
    <property type="entry name" value="C-1-TETRAHYDROFOLATE SYNTHASE, CYTOPLASMIC-RELATED"/>
    <property type="match status" value="1"/>
</dbReference>
<keyword evidence="8 12" id="KW-0560">Oxidoreductase</keyword>
<reference evidence="15 16" key="1">
    <citation type="submission" date="2019-05" db="EMBL/GenBank/DDBJ databases">
        <authorList>
            <consortium name="Science for Life Laboratories"/>
        </authorList>
    </citation>
    <scope>NUCLEOTIDE SEQUENCE [LARGE SCALE GENOMIC DNA]</scope>
    <source>
        <strain evidence="15">Soil9</strain>
    </source>
</reference>
<dbReference type="GO" id="GO:0004477">
    <property type="term" value="F:methenyltetrahydrofolate cyclohydrolase activity"/>
    <property type="evidence" value="ECO:0007669"/>
    <property type="project" value="UniProtKB-UniRule"/>
</dbReference>
<evidence type="ECO:0000259" key="13">
    <source>
        <dbReference type="Pfam" id="PF00763"/>
    </source>
</evidence>
<comment type="catalytic activity">
    <reaction evidence="12">
        <text>(6R)-5,10-methenyltetrahydrofolate + H2O = (6R)-10-formyltetrahydrofolate + H(+)</text>
        <dbReference type="Rhea" id="RHEA:23700"/>
        <dbReference type="ChEBI" id="CHEBI:15377"/>
        <dbReference type="ChEBI" id="CHEBI:15378"/>
        <dbReference type="ChEBI" id="CHEBI:57455"/>
        <dbReference type="ChEBI" id="CHEBI:195366"/>
        <dbReference type="EC" id="3.5.4.9"/>
    </reaction>
</comment>
<proteinExistence type="inferred from homology"/>
<dbReference type="PRINTS" id="PR00085">
    <property type="entry name" value="THFDHDRGNASE"/>
</dbReference>
<dbReference type="SUPFAM" id="SSF53223">
    <property type="entry name" value="Aminoacid dehydrogenase-like, N-terminal domain"/>
    <property type="match status" value="1"/>
</dbReference>
<keyword evidence="6 12" id="KW-0378">Hydrolase</keyword>
<dbReference type="PROSITE" id="PS00766">
    <property type="entry name" value="THF_DHG_CYH_1"/>
    <property type="match status" value="1"/>
</dbReference>
<dbReference type="Gene3D" id="3.40.50.10860">
    <property type="entry name" value="Leucine Dehydrogenase, chain A, domain 1"/>
    <property type="match status" value="1"/>
</dbReference>
<dbReference type="HAMAP" id="MF_01576">
    <property type="entry name" value="THF_DHG_CYH"/>
    <property type="match status" value="1"/>
</dbReference>
<keyword evidence="3 12" id="KW-0554">One-carbon metabolism</keyword>
<evidence type="ECO:0000256" key="6">
    <source>
        <dbReference type="ARBA" id="ARBA00022801"/>
    </source>
</evidence>
<gene>
    <name evidence="12" type="primary">folD</name>
    <name evidence="15" type="ORF">SOIL9_16160</name>
</gene>
<evidence type="ECO:0000256" key="10">
    <source>
        <dbReference type="ARBA" id="ARBA00023167"/>
    </source>
</evidence>
<name>A0A6P2D465_9BACT</name>
<protein>
    <recommendedName>
        <fullName evidence="12">Bifunctional protein FolD</fullName>
    </recommendedName>
    <domain>
        <recommendedName>
            <fullName evidence="12">Methylenetetrahydrofolate dehydrogenase</fullName>
            <ecNumber evidence="12">1.5.1.5</ecNumber>
        </recommendedName>
    </domain>
    <domain>
        <recommendedName>
            <fullName evidence="12">Methenyltetrahydrofolate cyclohydrolase</fullName>
            <ecNumber evidence="12">3.5.4.9</ecNumber>
        </recommendedName>
    </domain>
</protein>
<dbReference type="SUPFAM" id="SSF51735">
    <property type="entry name" value="NAD(P)-binding Rossmann-fold domains"/>
    <property type="match status" value="1"/>
</dbReference>
<evidence type="ECO:0000256" key="9">
    <source>
        <dbReference type="ARBA" id="ARBA00023102"/>
    </source>
</evidence>
<keyword evidence="7 12" id="KW-0521">NADP</keyword>
<dbReference type="InterPro" id="IPR000672">
    <property type="entry name" value="THF_DH/CycHdrlase"/>
</dbReference>